<evidence type="ECO:0000256" key="15">
    <source>
        <dbReference type="SAM" id="Phobius"/>
    </source>
</evidence>
<accession>A0A1J4L0I0</accession>
<evidence type="ECO:0000256" key="6">
    <source>
        <dbReference type="ARBA" id="ARBA00022989"/>
    </source>
</evidence>
<feature type="transmembrane region" description="Helical" evidence="15">
    <location>
        <begin position="619"/>
        <end position="641"/>
    </location>
</feature>
<keyword evidence="13" id="KW-0175">Coiled coil</keyword>
<feature type="transmembrane region" description="Helical" evidence="15">
    <location>
        <begin position="352"/>
        <end position="372"/>
    </location>
</feature>
<evidence type="ECO:0000313" key="17">
    <source>
        <dbReference type="EMBL" id="OHT16906.1"/>
    </source>
</evidence>
<dbReference type="OrthoDB" id="10689459at2759"/>
<protein>
    <recommendedName>
        <fullName evidence="19">Prominin</fullName>
    </recommendedName>
</protein>
<feature type="transmembrane region" description="Helical" evidence="15">
    <location>
        <begin position="384"/>
        <end position="411"/>
    </location>
</feature>
<evidence type="ECO:0000256" key="12">
    <source>
        <dbReference type="ARBA" id="ARBA00023303"/>
    </source>
</evidence>
<evidence type="ECO:0000256" key="10">
    <source>
        <dbReference type="ARBA" id="ARBA00023180"/>
    </source>
</evidence>
<feature type="signal peptide" evidence="16">
    <location>
        <begin position="1"/>
        <end position="16"/>
    </location>
</feature>
<keyword evidence="8 15" id="KW-0472">Membrane</keyword>
<evidence type="ECO:0008006" key="19">
    <source>
        <dbReference type="Google" id="ProtNLM"/>
    </source>
</evidence>
<dbReference type="PANTHER" id="PTHR12424">
    <property type="entry name" value="TWEETY-RELATED"/>
    <property type="match status" value="1"/>
</dbReference>
<dbReference type="RefSeq" id="XP_068370042.1">
    <property type="nucleotide sequence ID" value="XM_068496840.1"/>
</dbReference>
<keyword evidence="7" id="KW-0406">Ion transport</keyword>
<evidence type="ECO:0000256" key="7">
    <source>
        <dbReference type="ARBA" id="ARBA00023065"/>
    </source>
</evidence>
<evidence type="ECO:0000256" key="11">
    <source>
        <dbReference type="ARBA" id="ARBA00023214"/>
    </source>
</evidence>
<sequence>MNSLAFLALLFTVAFCSDECEFEPLESIVRQMANIGQPCRGFLGKFGLKTIDTYPGPELFSSLEINDLLPYVLGCASLAVPFALLLVLLLLYFIIQCCCCCCPCCRPKTSSRPACYLSILHLISAVLLVASAILFFVSSANIGKGLKRTEKLPSSMDTAFHGIFDKVGIIFNNTFNVIDYTVLDLESNLKGLSGWMTESSEANVENAKSVIPAIVDYNNTFGNSTGPFKKHNATLYAGLNKTITSQPLTSNAPLLMGQLVAMEMSRQPATDAIIKLADTLKNTASEMKTTIENVDGMISDSLQKVKQQIGSFKTSSLTQSFDSFELQIDSIVEMLQPVETYIGLANQYITPVTYAATVILLAIAVFYGLIFFCRNCLSRCMVVWFPCFGAIVALFIVLPGVIFSALFFVLYDVCPDLENVAGSFMGDSTFGNITDLLLCPVEEPILDMINLSFDYEKIIDDFAGQASKQLQSFEIPKELTEKLDGFGDNFSIETNISSDHILFNHTLALKDIKDSLKNSQASNKTQLISDAEKMEEEIDNKESTIEKVRGLMTGVLDFGRALVPRVTQTQNDTVHLVDDFTKEAKDIIGGGINNITCTTIKCVYAPVKNALCVNLLSGMSYWLISSICLALGLILMSFTLCKRRRQMAKPRVKEASDSDSGELRDFNKRSR</sequence>
<proteinExistence type="inferred from homology"/>
<name>A0A1J4L0I0_9EUKA</name>
<dbReference type="Proteomes" id="UP000179807">
    <property type="component" value="Unassembled WGS sequence"/>
</dbReference>
<dbReference type="VEuPathDB" id="TrichDB:TRFO_12772"/>
<keyword evidence="6 15" id="KW-1133">Transmembrane helix</keyword>
<evidence type="ECO:0000256" key="3">
    <source>
        <dbReference type="ARBA" id="ARBA00022448"/>
    </source>
</evidence>
<dbReference type="PANTHER" id="PTHR12424:SF8">
    <property type="entry name" value="PROTEIN TWEETY"/>
    <property type="match status" value="1"/>
</dbReference>
<dbReference type="GO" id="GO:0072320">
    <property type="term" value="F:volume-sensitive chloride channel activity"/>
    <property type="evidence" value="ECO:0007669"/>
    <property type="project" value="TreeGrafter"/>
</dbReference>
<dbReference type="GO" id="GO:0005886">
    <property type="term" value="C:plasma membrane"/>
    <property type="evidence" value="ECO:0007669"/>
    <property type="project" value="UniProtKB-SubCell"/>
</dbReference>
<dbReference type="EMBL" id="MLAK01000057">
    <property type="protein sequence ID" value="OHT16906.1"/>
    <property type="molecule type" value="Genomic_DNA"/>
</dbReference>
<dbReference type="GO" id="GO:0005229">
    <property type="term" value="F:intracellularly calcium-gated chloride channel activity"/>
    <property type="evidence" value="ECO:0007669"/>
    <property type="project" value="TreeGrafter"/>
</dbReference>
<keyword evidence="5 15" id="KW-0812">Transmembrane</keyword>
<reference evidence="17" key="1">
    <citation type="submission" date="2016-10" db="EMBL/GenBank/DDBJ databases">
        <authorList>
            <person name="Benchimol M."/>
            <person name="Almeida L.G."/>
            <person name="Vasconcelos A.T."/>
            <person name="Perreira-Neves A."/>
            <person name="Rosa I.A."/>
            <person name="Tasca T."/>
            <person name="Bogo M.R."/>
            <person name="de Souza W."/>
        </authorList>
    </citation>
    <scope>NUCLEOTIDE SEQUENCE [LARGE SCALE GENOMIC DNA]</scope>
    <source>
        <strain evidence="17">K</strain>
    </source>
</reference>
<dbReference type="GeneID" id="94831544"/>
<evidence type="ECO:0000313" key="18">
    <source>
        <dbReference type="Proteomes" id="UP000179807"/>
    </source>
</evidence>
<organism evidence="17 18">
    <name type="scientific">Tritrichomonas foetus</name>
    <dbReference type="NCBI Taxonomy" id="1144522"/>
    <lineage>
        <taxon>Eukaryota</taxon>
        <taxon>Metamonada</taxon>
        <taxon>Parabasalia</taxon>
        <taxon>Tritrichomonadida</taxon>
        <taxon>Tritrichomonadidae</taxon>
        <taxon>Tritrichomonas</taxon>
    </lineage>
</organism>
<keyword evidence="4" id="KW-1003">Cell membrane</keyword>
<gene>
    <name evidence="17" type="ORF">TRFO_12772</name>
</gene>
<feature type="coiled-coil region" evidence="13">
    <location>
        <begin position="524"/>
        <end position="551"/>
    </location>
</feature>
<feature type="transmembrane region" description="Helical" evidence="15">
    <location>
        <begin position="68"/>
        <end position="95"/>
    </location>
</feature>
<keyword evidence="16" id="KW-0732">Signal</keyword>
<dbReference type="InterPro" id="IPR006990">
    <property type="entry name" value="Tweety"/>
</dbReference>
<evidence type="ECO:0000256" key="4">
    <source>
        <dbReference type="ARBA" id="ARBA00022475"/>
    </source>
</evidence>
<dbReference type="AlphaFoldDB" id="A0A1J4L0I0"/>
<keyword evidence="12" id="KW-0407">Ion channel</keyword>
<evidence type="ECO:0000256" key="1">
    <source>
        <dbReference type="ARBA" id="ARBA00004651"/>
    </source>
</evidence>
<evidence type="ECO:0000256" key="14">
    <source>
        <dbReference type="SAM" id="MobiDB-lite"/>
    </source>
</evidence>
<comment type="subcellular location">
    <subcellularLocation>
        <location evidence="1">Cell membrane</location>
        <topology evidence="1">Multi-pass membrane protein</topology>
    </subcellularLocation>
</comment>
<comment type="similarity">
    <text evidence="2">Belongs to the tweety family.</text>
</comment>
<keyword evidence="11" id="KW-0868">Chloride</keyword>
<dbReference type="GO" id="GO:0034707">
    <property type="term" value="C:chloride channel complex"/>
    <property type="evidence" value="ECO:0007669"/>
    <property type="project" value="UniProtKB-KW"/>
</dbReference>
<evidence type="ECO:0000256" key="8">
    <source>
        <dbReference type="ARBA" id="ARBA00023136"/>
    </source>
</evidence>
<evidence type="ECO:0000256" key="9">
    <source>
        <dbReference type="ARBA" id="ARBA00023173"/>
    </source>
</evidence>
<keyword evidence="18" id="KW-1185">Reference proteome</keyword>
<keyword evidence="9" id="KW-0869">Chloride channel</keyword>
<feature type="transmembrane region" description="Helical" evidence="15">
    <location>
        <begin position="116"/>
        <end position="137"/>
    </location>
</feature>
<evidence type="ECO:0000256" key="16">
    <source>
        <dbReference type="SAM" id="SignalP"/>
    </source>
</evidence>
<evidence type="ECO:0000256" key="5">
    <source>
        <dbReference type="ARBA" id="ARBA00022692"/>
    </source>
</evidence>
<keyword evidence="10" id="KW-0325">Glycoprotein</keyword>
<feature type="chain" id="PRO_5012430271" description="Prominin" evidence="16">
    <location>
        <begin position="17"/>
        <end position="671"/>
    </location>
</feature>
<keyword evidence="3" id="KW-0813">Transport</keyword>
<evidence type="ECO:0000256" key="13">
    <source>
        <dbReference type="SAM" id="Coils"/>
    </source>
</evidence>
<feature type="region of interest" description="Disordered" evidence="14">
    <location>
        <begin position="651"/>
        <end position="671"/>
    </location>
</feature>
<evidence type="ECO:0000256" key="2">
    <source>
        <dbReference type="ARBA" id="ARBA00009849"/>
    </source>
</evidence>
<comment type="caution">
    <text evidence="17">The sequence shown here is derived from an EMBL/GenBank/DDBJ whole genome shotgun (WGS) entry which is preliminary data.</text>
</comment>